<reference evidence="2" key="3">
    <citation type="submission" date="2025-09" db="UniProtKB">
        <authorList>
            <consortium name="Ensembl"/>
        </authorList>
    </citation>
    <scope>IDENTIFICATION</scope>
</reference>
<evidence type="ECO:0000313" key="2">
    <source>
        <dbReference type="Ensembl" id="ENSDCDP00010010120.1"/>
    </source>
</evidence>
<organism evidence="2 3">
    <name type="scientific">Denticeps clupeoides</name>
    <name type="common">denticle herring</name>
    <dbReference type="NCBI Taxonomy" id="299321"/>
    <lineage>
        <taxon>Eukaryota</taxon>
        <taxon>Metazoa</taxon>
        <taxon>Chordata</taxon>
        <taxon>Craniata</taxon>
        <taxon>Vertebrata</taxon>
        <taxon>Euteleostomi</taxon>
        <taxon>Actinopterygii</taxon>
        <taxon>Neopterygii</taxon>
        <taxon>Teleostei</taxon>
        <taxon>Clupei</taxon>
        <taxon>Clupeiformes</taxon>
        <taxon>Denticipitoidei</taxon>
        <taxon>Denticipitidae</taxon>
        <taxon>Denticeps</taxon>
    </lineage>
</organism>
<name>A0AAY4AP96_9TELE</name>
<reference evidence="2 3" key="1">
    <citation type="submission" date="2020-06" db="EMBL/GenBank/DDBJ databases">
        <authorList>
            <consortium name="Wellcome Sanger Institute Data Sharing"/>
        </authorList>
    </citation>
    <scope>NUCLEOTIDE SEQUENCE [LARGE SCALE GENOMIC DNA]</scope>
</reference>
<reference evidence="2" key="2">
    <citation type="submission" date="2025-08" db="UniProtKB">
        <authorList>
            <consortium name="Ensembl"/>
        </authorList>
    </citation>
    <scope>IDENTIFICATION</scope>
</reference>
<dbReference type="AlphaFoldDB" id="A0AAY4AP96"/>
<dbReference type="Proteomes" id="UP000694580">
    <property type="component" value="Chromosome 4"/>
</dbReference>
<evidence type="ECO:0000313" key="3">
    <source>
        <dbReference type="Proteomes" id="UP000694580"/>
    </source>
</evidence>
<proteinExistence type="predicted"/>
<accession>A0AAY4AP96</accession>
<protein>
    <submittedName>
        <fullName evidence="2">Uncharacterized protein</fullName>
    </submittedName>
</protein>
<feature type="region of interest" description="Disordered" evidence="1">
    <location>
        <begin position="1"/>
        <end position="20"/>
    </location>
</feature>
<keyword evidence="3" id="KW-1185">Reference proteome</keyword>
<sequence>MNEYNTHTHTHTHTHGCTQSSSQLSQPLLARHPFNGRNPWFSPAFFFRGGLYNLIIISLDLQSADCTGLITSPCIRIHFRAQIFLQV</sequence>
<dbReference type="Ensembl" id="ENSDCDT00010010615.1">
    <property type="protein sequence ID" value="ENSDCDP00010010120.1"/>
    <property type="gene ID" value="ENSDCDG00010004503.1"/>
</dbReference>
<evidence type="ECO:0000256" key="1">
    <source>
        <dbReference type="SAM" id="MobiDB-lite"/>
    </source>
</evidence>